<evidence type="ECO:0000259" key="1">
    <source>
        <dbReference type="SMART" id="SM01217"/>
    </source>
</evidence>
<dbReference type="GO" id="GO:0008422">
    <property type="term" value="F:beta-glucosidase activity"/>
    <property type="evidence" value="ECO:0007669"/>
    <property type="project" value="UniProtKB-EC"/>
</dbReference>
<dbReference type="InterPro" id="IPR026891">
    <property type="entry name" value="Fn3-like"/>
</dbReference>
<dbReference type="GO" id="GO:0009044">
    <property type="term" value="F:xylan 1,4-beta-xylosidase activity"/>
    <property type="evidence" value="ECO:0007669"/>
    <property type="project" value="InterPro"/>
</dbReference>
<dbReference type="SMART" id="SM01217">
    <property type="entry name" value="Fn3_like"/>
    <property type="match status" value="1"/>
</dbReference>
<reference evidence="2 3" key="1">
    <citation type="journal article" date="2017" name="Nature">
        <title>The Apostasia genome and the evolution of orchids.</title>
        <authorList>
            <person name="Zhang G.Q."/>
            <person name="Liu K.W."/>
            <person name="Li Z."/>
            <person name="Lohaus R."/>
            <person name="Hsiao Y.Y."/>
            <person name="Niu S.C."/>
            <person name="Wang J.Y."/>
            <person name="Lin Y.C."/>
            <person name="Xu Q."/>
            <person name="Chen L.J."/>
            <person name="Yoshida K."/>
            <person name="Fujiwara S."/>
            <person name="Wang Z.W."/>
            <person name="Zhang Y.Q."/>
            <person name="Mitsuda N."/>
            <person name="Wang M."/>
            <person name="Liu G.H."/>
            <person name="Pecoraro L."/>
            <person name="Huang H.X."/>
            <person name="Xiao X.J."/>
            <person name="Lin M."/>
            <person name="Wu X.Y."/>
            <person name="Wu W.L."/>
            <person name="Chen Y.Y."/>
            <person name="Chang S.B."/>
            <person name="Sakamoto S."/>
            <person name="Ohme-Takagi M."/>
            <person name="Yagi M."/>
            <person name="Zeng S.J."/>
            <person name="Shen C.Y."/>
            <person name="Yeh C.M."/>
            <person name="Luo Y.B."/>
            <person name="Tsai W.C."/>
            <person name="Van de Peer Y."/>
            <person name="Liu Z.J."/>
        </authorList>
    </citation>
    <scope>NUCLEOTIDE SEQUENCE [LARGE SCALE GENOMIC DNA]</scope>
    <source>
        <strain evidence="3">cv. Shenzhen</strain>
        <tissue evidence="2">Stem</tissue>
    </source>
</reference>
<sequence>MVVDRLPCTENITVDIEVANTGKVDGGHVVMVYSKSPSEVIGAPAKQLVAFQRMKVPARKTAVVEFEFNVCKAFSIVEKTACTVLPAGRSLVLVGDNDCGVSFPVQINLIY</sequence>
<keyword evidence="2" id="KW-0326">Glycosidase</keyword>
<feature type="domain" description="Fibronectin type III-like" evidence="1">
    <location>
        <begin position="28"/>
        <end position="98"/>
    </location>
</feature>
<dbReference type="GO" id="GO:0046556">
    <property type="term" value="F:alpha-L-arabinofuranosidase activity"/>
    <property type="evidence" value="ECO:0007669"/>
    <property type="project" value="TreeGrafter"/>
</dbReference>
<dbReference type="EC" id="3.2.1.21" evidence="2"/>
<name>A0A2I0AI11_9ASPA</name>
<dbReference type="OrthoDB" id="47059at2759"/>
<dbReference type="EMBL" id="KZ451980">
    <property type="protein sequence ID" value="PKA55199.1"/>
    <property type="molecule type" value="Genomic_DNA"/>
</dbReference>
<dbReference type="InterPro" id="IPR044993">
    <property type="entry name" value="BXL"/>
</dbReference>
<dbReference type="GO" id="GO:0031222">
    <property type="term" value="P:arabinan catabolic process"/>
    <property type="evidence" value="ECO:0007669"/>
    <property type="project" value="TreeGrafter"/>
</dbReference>
<dbReference type="Pfam" id="PF14310">
    <property type="entry name" value="Fn3-like"/>
    <property type="match status" value="1"/>
</dbReference>
<protein>
    <submittedName>
        <fullName evidence="2">Putative beta-D-xylosidase 6</fullName>
        <ecNumber evidence="2">3.2.1.21</ecNumber>
    </submittedName>
</protein>
<dbReference type="PANTHER" id="PTHR42721">
    <property type="entry name" value="SUGAR HYDROLASE-RELATED"/>
    <property type="match status" value="1"/>
</dbReference>
<dbReference type="STRING" id="1088818.A0A2I0AI11"/>
<keyword evidence="3" id="KW-1185">Reference proteome</keyword>
<evidence type="ECO:0000313" key="2">
    <source>
        <dbReference type="EMBL" id="PKA55199.1"/>
    </source>
</evidence>
<dbReference type="GO" id="GO:0045493">
    <property type="term" value="P:xylan catabolic process"/>
    <property type="evidence" value="ECO:0007669"/>
    <property type="project" value="InterPro"/>
</dbReference>
<evidence type="ECO:0000313" key="3">
    <source>
        <dbReference type="Proteomes" id="UP000236161"/>
    </source>
</evidence>
<dbReference type="AlphaFoldDB" id="A0A2I0AI11"/>
<dbReference type="PANTHER" id="PTHR42721:SF11">
    <property type="entry name" value="BETA-D-XYLOSIDASE 5-RELATED"/>
    <property type="match status" value="1"/>
</dbReference>
<dbReference type="Proteomes" id="UP000236161">
    <property type="component" value="Unassembled WGS sequence"/>
</dbReference>
<dbReference type="Gene3D" id="2.60.40.10">
    <property type="entry name" value="Immunoglobulins"/>
    <property type="match status" value="1"/>
</dbReference>
<gene>
    <name evidence="2" type="primary">BXL6</name>
    <name evidence="2" type="ORF">AXF42_Ash003836</name>
</gene>
<keyword evidence="2" id="KW-0378">Hydrolase</keyword>
<proteinExistence type="predicted"/>
<dbReference type="InterPro" id="IPR013783">
    <property type="entry name" value="Ig-like_fold"/>
</dbReference>
<accession>A0A2I0AI11</accession>
<organism evidence="2 3">
    <name type="scientific">Apostasia shenzhenica</name>
    <dbReference type="NCBI Taxonomy" id="1088818"/>
    <lineage>
        <taxon>Eukaryota</taxon>
        <taxon>Viridiplantae</taxon>
        <taxon>Streptophyta</taxon>
        <taxon>Embryophyta</taxon>
        <taxon>Tracheophyta</taxon>
        <taxon>Spermatophyta</taxon>
        <taxon>Magnoliopsida</taxon>
        <taxon>Liliopsida</taxon>
        <taxon>Asparagales</taxon>
        <taxon>Orchidaceae</taxon>
        <taxon>Apostasioideae</taxon>
        <taxon>Apostasia</taxon>
    </lineage>
</organism>